<sequence length="160" mass="17343">MALPMNEKLLDETGWLLLQELQQNARLSYSELGQRVGLSSPAVADRMRKMEEAGIITGYRTEINLGKLGLPMMAIIRLGSFAGQSCNSVAAQVGQIPEVLECYRVTGSDSVIAKVVAGSVEHLGKVVDQLSLYGLPTTSLVISKGRESRLITHEIVKCVE</sequence>
<dbReference type="Gene3D" id="3.30.70.920">
    <property type="match status" value="1"/>
</dbReference>
<name>A0A402A679_9CHLR</name>
<dbReference type="InterPro" id="IPR036390">
    <property type="entry name" value="WH_DNA-bd_sf"/>
</dbReference>
<dbReference type="GO" id="GO:0043565">
    <property type="term" value="F:sequence-specific DNA binding"/>
    <property type="evidence" value="ECO:0007669"/>
    <property type="project" value="InterPro"/>
</dbReference>
<evidence type="ECO:0000313" key="6">
    <source>
        <dbReference type="Proteomes" id="UP000287352"/>
    </source>
</evidence>
<dbReference type="Proteomes" id="UP000287352">
    <property type="component" value="Unassembled WGS sequence"/>
</dbReference>
<dbReference type="PROSITE" id="PS50956">
    <property type="entry name" value="HTH_ASNC_2"/>
    <property type="match status" value="1"/>
</dbReference>
<dbReference type="InterPro" id="IPR019888">
    <property type="entry name" value="Tscrpt_reg_AsnC-like"/>
</dbReference>
<comment type="caution">
    <text evidence="5">The sequence shown here is derived from an EMBL/GenBank/DDBJ whole genome shotgun (WGS) entry which is preliminary data.</text>
</comment>
<dbReference type="CDD" id="cd00090">
    <property type="entry name" value="HTH_ARSR"/>
    <property type="match status" value="1"/>
</dbReference>
<dbReference type="Pfam" id="PF01037">
    <property type="entry name" value="AsnC_trans_reg"/>
    <property type="match status" value="1"/>
</dbReference>
<dbReference type="GO" id="GO:0043200">
    <property type="term" value="P:response to amino acid"/>
    <property type="evidence" value="ECO:0007669"/>
    <property type="project" value="TreeGrafter"/>
</dbReference>
<evidence type="ECO:0000313" key="5">
    <source>
        <dbReference type="EMBL" id="GCE14657.1"/>
    </source>
</evidence>
<keyword evidence="2" id="KW-0238">DNA-binding</keyword>
<accession>A0A402A679</accession>
<dbReference type="EMBL" id="BIFR01000002">
    <property type="protein sequence ID" value="GCE14657.1"/>
    <property type="molecule type" value="Genomic_DNA"/>
</dbReference>
<dbReference type="PANTHER" id="PTHR30154">
    <property type="entry name" value="LEUCINE-RESPONSIVE REGULATORY PROTEIN"/>
    <property type="match status" value="1"/>
</dbReference>
<evidence type="ECO:0000256" key="1">
    <source>
        <dbReference type="ARBA" id="ARBA00023015"/>
    </source>
</evidence>
<keyword evidence="1" id="KW-0805">Transcription regulation</keyword>
<dbReference type="Gene3D" id="1.10.10.10">
    <property type="entry name" value="Winged helix-like DNA-binding domain superfamily/Winged helix DNA-binding domain"/>
    <property type="match status" value="1"/>
</dbReference>
<feature type="domain" description="HTH asnC-type" evidence="4">
    <location>
        <begin position="10"/>
        <end position="71"/>
    </location>
</feature>
<dbReference type="Pfam" id="PF13412">
    <property type="entry name" value="HTH_24"/>
    <property type="match status" value="1"/>
</dbReference>
<dbReference type="FunFam" id="1.10.10.10:FF:000186">
    <property type="entry name" value="AsnC family transcriptional regulator"/>
    <property type="match status" value="1"/>
</dbReference>
<dbReference type="InterPro" id="IPR036388">
    <property type="entry name" value="WH-like_DNA-bd_sf"/>
</dbReference>
<dbReference type="InterPro" id="IPR000485">
    <property type="entry name" value="AsnC-type_HTH_dom"/>
</dbReference>
<dbReference type="RefSeq" id="WP_126582208.1">
    <property type="nucleotide sequence ID" value="NZ_BIFR01000002.1"/>
</dbReference>
<organism evidence="5 6">
    <name type="scientific">Tengunoibacter tsumagoiensis</name>
    <dbReference type="NCBI Taxonomy" id="2014871"/>
    <lineage>
        <taxon>Bacteria</taxon>
        <taxon>Bacillati</taxon>
        <taxon>Chloroflexota</taxon>
        <taxon>Ktedonobacteria</taxon>
        <taxon>Ktedonobacterales</taxon>
        <taxon>Dictyobacteraceae</taxon>
        <taxon>Tengunoibacter</taxon>
    </lineage>
</organism>
<dbReference type="OrthoDB" id="34294at2"/>
<dbReference type="SUPFAM" id="SSF54909">
    <property type="entry name" value="Dimeric alpha+beta barrel"/>
    <property type="match status" value="1"/>
</dbReference>
<proteinExistence type="predicted"/>
<evidence type="ECO:0000259" key="4">
    <source>
        <dbReference type="PROSITE" id="PS50956"/>
    </source>
</evidence>
<dbReference type="SMART" id="SM00344">
    <property type="entry name" value="HTH_ASNC"/>
    <property type="match status" value="1"/>
</dbReference>
<dbReference type="InterPro" id="IPR019887">
    <property type="entry name" value="Tscrpt_reg_AsnC/Lrp_C"/>
</dbReference>
<gene>
    <name evidence="5" type="ORF">KTT_45160</name>
</gene>
<dbReference type="PRINTS" id="PR00033">
    <property type="entry name" value="HTHASNC"/>
</dbReference>
<dbReference type="PANTHER" id="PTHR30154:SF53">
    <property type="entry name" value="HTH-TYPE TRANSCRIPTIONAL REGULATOR LRPC"/>
    <property type="match status" value="1"/>
</dbReference>
<dbReference type="AlphaFoldDB" id="A0A402A679"/>
<evidence type="ECO:0000256" key="2">
    <source>
        <dbReference type="ARBA" id="ARBA00023125"/>
    </source>
</evidence>
<dbReference type="InterPro" id="IPR011991">
    <property type="entry name" value="ArsR-like_HTH"/>
</dbReference>
<dbReference type="InterPro" id="IPR011008">
    <property type="entry name" value="Dimeric_a/b-barrel"/>
</dbReference>
<evidence type="ECO:0000256" key="3">
    <source>
        <dbReference type="ARBA" id="ARBA00023163"/>
    </source>
</evidence>
<dbReference type="SUPFAM" id="SSF46785">
    <property type="entry name" value="Winged helix' DNA-binding domain"/>
    <property type="match status" value="1"/>
</dbReference>
<protein>
    <submittedName>
        <fullName evidence="5">AsnC family transcriptional regulator</fullName>
    </submittedName>
</protein>
<dbReference type="GO" id="GO:0005829">
    <property type="term" value="C:cytosol"/>
    <property type="evidence" value="ECO:0007669"/>
    <property type="project" value="TreeGrafter"/>
</dbReference>
<keyword evidence="6" id="KW-1185">Reference proteome</keyword>
<keyword evidence="3" id="KW-0804">Transcription</keyword>
<reference evidence="6" key="1">
    <citation type="submission" date="2018-12" db="EMBL/GenBank/DDBJ databases">
        <title>Tengunoibacter tsumagoiensis gen. nov., sp. nov., Dictyobacter kobayashii sp. nov., D. alpinus sp. nov., and D. joshuensis sp. nov. and description of Dictyobacteraceae fam. nov. within the order Ktedonobacterales isolated from Tengu-no-mugimeshi.</title>
        <authorList>
            <person name="Wang C.M."/>
            <person name="Zheng Y."/>
            <person name="Sakai Y."/>
            <person name="Toyoda A."/>
            <person name="Minakuchi Y."/>
            <person name="Abe K."/>
            <person name="Yokota A."/>
            <person name="Yabe S."/>
        </authorList>
    </citation>
    <scope>NUCLEOTIDE SEQUENCE [LARGE SCALE GENOMIC DNA]</scope>
    <source>
        <strain evidence="6">Uno3</strain>
    </source>
</reference>